<dbReference type="InterPro" id="IPR013761">
    <property type="entry name" value="SAM/pointed_sf"/>
</dbReference>
<feature type="domain" description="SAM" evidence="2">
    <location>
        <begin position="97"/>
        <end position="151"/>
    </location>
</feature>
<reference evidence="4" key="1">
    <citation type="submission" date="2014-03" db="EMBL/GenBank/DDBJ databases">
        <authorList>
            <person name="Aksoy S."/>
            <person name="Warren W."/>
            <person name="Wilson R.K."/>
        </authorList>
    </citation>
    <scope>NUCLEOTIDE SEQUENCE [LARGE SCALE GENOMIC DNA]</scope>
    <source>
        <strain evidence="4">IAEA</strain>
    </source>
</reference>
<feature type="compositionally biased region" description="Polar residues" evidence="1">
    <location>
        <begin position="69"/>
        <end position="91"/>
    </location>
</feature>
<accession>A0A1A9X4C0</accession>
<dbReference type="SUPFAM" id="SSF47769">
    <property type="entry name" value="SAM/Pointed domain"/>
    <property type="match status" value="1"/>
</dbReference>
<feature type="region of interest" description="Disordered" evidence="1">
    <location>
        <begin position="1"/>
        <end position="35"/>
    </location>
</feature>
<sequence length="157" mass="17902">MSQTEPSSTSSSPRYDSTNTTDTSPFPTPLARSTPSTIEINNNNLVYDKSFSLNFLKFDQVNKSSGELKNYNSSKRSNTTNISKRANSGKKTTTDTRMAVQKILQNFGLSKYCYHFRFIDLNKFLTLKELDLIAIGITRRQDIRKIMDIIKEITRTP</sequence>
<protein>
    <submittedName>
        <fullName evidence="3">SAM domain-containing protein</fullName>
    </submittedName>
</protein>
<feature type="region of interest" description="Disordered" evidence="1">
    <location>
        <begin position="69"/>
        <end position="93"/>
    </location>
</feature>
<dbReference type="Gene3D" id="1.10.150.50">
    <property type="entry name" value="Transcription Factor, Ets-1"/>
    <property type="match status" value="1"/>
</dbReference>
<evidence type="ECO:0000313" key="4">
    <source>
        <dbReference type="Proteomes" id="UP000091820"/>
    </source>
</evidence>
<evidence type="ECO:0000259" key="2">
    <source>
        <dbReference type="Pfam" id="PF00536"/>
    </source>
</evidence>
<name>A0A1A9X4C0_9MUSC</name>
<evidence type="ECO:0000313" key="3">
    <source>
        <dbReference type="EnsemblMetazoa" id="GBRI043720-PA"/>
    </source>
</evidence>
<dbReference type="VEuPathDB" id="VectorBase:GBRI043720"/>
<dbReference type="EnsemblMetazoa" id="GBRI043720-RA">
    <property type="protein sequence ID" value="GBRI043720-PA"/>
    <property type="gene ID" value="GBRI043720"/>
</dbReference>
<dbReference type="AlphaFoldDB" id="A0A1A9X4C0"/>
<reference evidence="3" key="2">
    <citation type="submission" date="2020-05" db="UniProtKB">
        <authorList>
            <consortium name="EnsemblMetazoa"/>
        </authorList>
    </citation>
    <scope>IDENTIFICATION</scope>
    <source>
        <strain evidence="3">IAEA</strain>
    </source>
</reference>
<feature type="compositionally biased region" description="Low complexity" evidence="1">
    <location>
        <begin position="1"/>
        <end position="13"/>
    </location>
</feature>
<feature type="compositionally biased region" description="Polar residues" evidence="1">
    <location>
        <begin position="14"/>
        <end position="35"/>
    </location>
</feature>
<organism evidence="3 4">
    <name type="scientific">Glossina brevipalpis</name>
    <dbReference type="NCBI Taxonomy" id="37001"/>
    <lineage>
        <taxon>Eukaryota</taxon>
        <taxon>Metazoa</taxon>
        <taxon>Ecdysozoa</taxon>
        <taxon>Arthropoda</taxon>
        <taxon>Hexapoda</taxon>
        <taxon>Insecta</taxon>
        <taxon>Pterygota</taxon>
        <taxon>Neoptera</taxon>
        <taxon>Endopterygota</taxon>
        <taxon>Diptera</taxon>
        <taxon>Brachycera</taxon>
        <taxon>Muscomorpha</taxon>
        <taxon>Hippoboscoidea</taxon>
        <taxon>Glossinidae</taxon>
        <taxon>Glossina</taxon>
    </lineage>
</organism>
<dbReference type="Proteomes" id="UP000091820">
    <property type="component" value="Unassembled WGS sequence"/>
</dbReference>
<evidence type="ECO:0000256" key="1">
    <source>
        <dbReference type="SAM" id="MobiDB-lite"/>
    </source>
</evidence>
<dbReference type="CDD" id="cd09487">
    <property type="entry name" value="SAM_superfamily"/>
    <property type="match status" value="1"/>
</dbReference>
<proteinExistence type="predicted"/>
<dbReference type="Pfam" id="PF00536">
    <property type="entry name" value="SAM_1"/>
    <property type="match status" value="1"/>
</dbReference>
<dbReference type="InterPro" id="IPR001660">
    <property type="entry name" value="SAM"/>
</dbReference>
<keyword evidence="4" id="KW-1185">Reference proteome</keyword>